<dbReference type="SUPFAM" id="SSF53448">
    <property type="entry name" value="Nucleotide-diphospho-sugar transferases"/>
    <property type="match status" value="1"/>
</dbReference>
<comment type="similarity">
    <text evidence="1">Belongs to the glycosyltransferase 2 family.</text>
</comment>
<dbReference type="Proteomes" id="UP000009173">
    <property type="component" value="Chromosome"/>
</dbReference>
<accession>A0A0H3A7H1</accession>
<dbReference type="HOGENOM" id="CLU_023729_0_0_7"/>
<sequence>MHYSYLEPGLHAELAAITPDEAVAHLRNHLGNLLLDPAVTAAYINRLGVLTPEETTPSSRAWLTYLLVRYCDLLPLDLAAQRILAQVTGNAAPHLRDLERCAIPDPIERKLERLGAGEDSERNRAMLLALLHEYPYSPAIMERLMAVELALDIPVGGEWLPSVRPPAGLMRPLHERLFIHAMMQGDTERALQHAAACVPDNPSPHLLNHLAELHARLGDAQQALNLYGASLEADPLQHPVKLRMEALAKPPRAHADALHHRIAICLYSFNKAELLERTLSSLAASQTGEAHILVLLNGCTDDSATRVAAVNERLFNGRLEVIDMPINIGAPAARNWLLAKQTVREADFVAFLDDDVDVPAAWLPRLVGNLEEHPGAGVAGTRVRNPGDVPRLQYLYRNISVARPGLIRLSLDTPTLHHDTGFYDFTRSTTSVMGCCHVFTRRALDEVPAFDLRFSPSQMDDIAHDIDLALAGFDVLYTGDVVCVHHQMSGLGRAHATDWKRFGNVAGNDVKFYYRFADRLDALGRLNNLGFMPDMPPA</sequence>
<feature type="repeat" description="TPR" evidence="4">
    <location>
        <begin position="204"/>
        <end position="237"/>
    </location>
</feature>
<evidence type="ECO:0000256" key="3">
    <source>
        <dbReference type="ARBA" id="ARBA00022679"/>
    </source>
</evidence>
<evidence type="ECO:0000313" key="6">
    <source>
        <dbReference type="EMBL" id="ABM27403.1"/>
    </source>
</evidence>
<dbReference type="PANTHER" id="PTHR43179:SF12">
    <property type="entry name" value="GALACTOFURANOSYLTRANSFERASE GLFT2"/>
    <property type="match status" value="1"/>
</dbReference>
<name>A0A0H3A7H1_NITV4</name>
<feature type="domain" description="Glycosyltransferase 2-like" evidence="5">
    <location>
        <begin position="264"/>
        <end position="445"/>
    </location>
</feature>
<keyword evidence="2" id="KW-0328">Glycosyltransferase</keyword>
<evidence type="ECO:0000259" key="5">
    <source>
        <dbReference type="Pfam" id="PF00535"/>
    </source>
</evidence>
<dbReference type="PROSITE" id="PS50005">
    <property type="entry name" value="TPR"/>
    <property type="match status" value="1"/>
</dbReference>
<dbReference type="AlphaFoldDB" id="A0A0H3A7H1"/>
<dbReference type="RefSeq" id="WP_011791585.1">
    <property type="nucleotide sequence ID" value="NC_008751.1"/>
</dbReference>
<dbReference type="SUPFAM" id="SSF48452">
    <property type="entry name" value="TPR-like"/>
    <property type="match status" value="1"/>
</dbReference>
<dbReference type="InterPro" id="IPR029044">
    <property type="entry name" value="Nucleotide-diphossugar_trans"/>
</dbReference>
<dbReference type="EMBL" id="CP000527">
    <property type="protein sequence ID" value="ABM27403.1"/>
    <property type="molecule type" value="Genomic_DNA"/>
</dbReference>
<protein>
    <submittedName>
        <fullName evidence="6">Glycosyl transferase, family 2</fullName>
    </submittedName>
</protein>
<evidence type="ECO:0000256" key="2">
    <source>
        <dbReference type="ARBA" id="ARBA00022676"/>
    </source>
</evidence>
<organism evidence="6 7">
    <name type="scientific">Nitratidesulfovibrio vulgaris (strain DP4)</name>
    <name type="common">Desulfovibrio vulgaris</name>
    <dbReference type="NCBI Taxonomy" id="391774"/>
    <lineage>
        <taxon>Bacteria</taxon>
        <taxon>Pseudomonadati</taxon>
        <taxon>Thermodesulfobacteriota</taxon>
        <taxon>Desulfovibrionia</taxon>
        <taxon>Desulfovibrionales</taxon>
        <taxon>Desulfovibrionaceae</taxon>
        <taxon>Nitratidesulfovibrio</taxon>
    </lineage>
</organism>
<proteinExistence type="inferred from homology"/>
<reference evidence="7" key="1">
    <citation type="journal article" date="2009" name="Environ. Microbiol.">
        <title>Contribution of mobile genetic elements to Desulfovibrio vulgaris genome plasticity.</title>
        <authorList>
            <person name="Walker C.B."/>
            <person name="Stolyar S."/>
            <person name="Chivian D."/>
            <person name="Pinel N."/>
            <person name="Gabster J.A."/>
            <person name="Dehal P.S."/>
            <person name="He Z."/>
            <person name="Yang Z.K."/>
            <person name="Yen H.C."/>
            <person name="Zhou J."/>
            <person name="Wall J.D."/>
            <person name="Hazen T.C."/>
            <person name="Arkin A.P."/>
            <person name="Stahl D.A."/>
        </authorList>
    </citation>
    <scope>NUCLEOTIDE SEQUENCE [LARGE SCALE GENOMIC DNA]</scope>
    <source>
        <strain evidence="7">DP4</strain>
    </source>
</reference>
<evidence type="ECO:0000313" key="7">
    <source>
        <dbReference type="Proteomes" id="UP000009173"/>
    </source>
</evidence>
<keyword evidence="3 6" id="KW-0808">Transferase</keyword>
<dbReference type="PANTHER" id="PTHR43179">
    <property type="entry name" value="RHAMNOSYLTRANSFERASE WBBL"/>
    <property type="match status" value="1"/>
</dbReference>
<dbReference type="KEGG" id="dvl:Dvul_0380"/>
<dbReference type="InterPro" id="IPR011990">
    <property type="entry name" value="TPR-like_helical_dom_sf"/>
</dbReference>
<dbReference type="InterPro" id="IPR001173">
    <property type="entry name" value="Glyco_trans_2-like"/>
</dbReference>
<gene>
    <name evidence="6" type="ordered locus">Dvul_0380</name>
</gene>
<dbReference type="GO" id="GO:0016757">
    <property type="term" value="F:glycosyltransferase activity"/>
    <property type="evidence" value="ECO:0007669"/>
    <property type="project" value="UniProtKB-KW"/>
</dbReference>
<keyword evidence="4" id="KW-0802">TPR repeat</keyword>
<evidence type="ECO:0000256" key="1">
    <source>
        <dbReference type="ARBA" id="ARBA00006739"/>
    </source>
</evidence>
<evidence type="ECO:0000256" key="4">
    <source>
        <dbReference type="PROSITE-ProRule" id="PRU00339"/>
    </source>
</evidence>
<dbReference type="Pfam" id="PF00535">
    <property type="entry name" value="Glycos_transf_2"/>
    <property type="match status" value="1"/>
</dbReference>
<dbReference type="Gene3D" id="3.90.550.10">
    <property type="entry name" value="Spore Coat Polysaccharide Biosynthesis Protein SpsA, Chain A"/>
    <property type="match status" value="1"/>
</dbReference>
<dbReference type="InterPro" id="IPR019734">
    <property type="entry name" value="TPR_rpt"/>
</dbReference>